<dbReference type="Pfam" id="PF13426">
    <property type="entry name" value="PAS_9"/>
    <property type="match status" value="1"/>
</dbReference>
<dbReference type="GO" id="GO:0006935">
    <property type="term" value="P:chemotaxis"/>
    <property type="evidence" value="ECO:0007669"/>
    <property type="project" value="UniProtKB-UniRule"/>
</dbReference>
<keyword evidence="5" id="KW-0808">Transferase</keyword>
<keyword evidence="1" id="KW-0145">Chemotaxis</keyword>
<accession>H8GNB2</accession>
<name>H8GNB2_METAL</name>
<keyword evidence="5" id="KW-0489">Methyltransferase</keyword>
<dbReference type="PRINTS" id="PR00996">
    <property type="entry name" value="CHERMTFRASE"/>
</dbReference>
<dbReference type="GO" id="GO:0000156">
    <property type="term" value="F:phosphorelay response regulator activity"/>
    <property type="evidence" value="ECO:0007669"/>
    <property type="project" value="InterPro"/>
</dbReference>
<dbReference type="Pfam" id="PF01739">
    <property type="entry name" value="CheR"/>
    <property type="match status" value="1"/>
</dbReference>
<dbReference type="SUPFAM" id="SSF55785">
    <property type="entry name" value="PYP-like sensor domain (PAS domain)"/>
    <property type="match status" value="2"/>
</dbReference>
<dbReference type="EMBL" id="CM001475">
    <property type="protein sequence ID" value="EIC28341.1"/>
    <property type="molecule type" value="Genomic_DNA"/>
</dbReference>
<dbReference type="eggNOG" id="COG1352">
    <property type="taxonomic scope" value="Bacteria"/>
</dbReference>
<keyword evidence="1" id="KW-0378">Hydrolase</keyword>
<feature type="active site" evidence="1">
    <location>
        <position position="153"/>
    </location>
</feature>
<dbReference type="Pfam" id="PF13596">
    <property type="entry name" value="PAS_10"/>
    <property type="match status" value="1"/>
</dbReference>
<dbReference type="InterPro" id="IPR050903">
    <property type="entry name" value="Bact_Chemotaxis_MeTrfase"/>
</dbReference>
<dbReference type="InterPro" id="IPR029063">
    <property type="entry name" value="SAM-dependent_MTases_sf"/>
</dbReference>
<protein>
    <submittedName>
        <fullName evidence="5">Methylase of chemotaxis methyl-accepting protein</fullName>
    </submittedName>
</protein>
<proteinExistence type="predicted"/>
<feature type="active site" evidence="1">
    <location>
        <position position="61"/>
    </location>
</feature>
<feature type="region of interest" description="Disordered" evidence="2">
    <location>
        <begin position="684"/>
        <end position="715"/>
    </location>
</feature>
<dbReference type="SMART" id="SM00138">
    <property type="entry name" value="MeTrc"/>
    <property type="match status" value="1"/>
</dbReference>
<keyword evidence="6" id="KW-1185">Reference proteome</keyword>
<feature type="compositionally biased region" description="Polar residues" evidence="2">
    <location>
        <begin position="699"/>
        <end position="712"/>
    </location>
</feature>
<reference evidence="5 6" key="1">
    <citation type="journal article" date="2013" name="Genome Announc.">
        <title>Genome Sequence of the Obligate Gammaproteobacterial Methanotroph Methylomicrobium album Strain BG8.</title>
        <authorList>
            <person name="Kits K.D."/>
            <person name="Kalyuzhnaya M.G."/>
            <person name="Klotz M.G."/>
            <person name="Jetten M.S."/>
            <person name="Op den Camp H.J."/>
            <person name="Vuilleumier S."/>
            <person name="Bringel F."/>
            <person name="Dispirito A.A."/>
            <person name="Murrell J.C."/>
            <person name="Bruce D."/>
            <person name="Cheng J.F."/>
            <person name="Copeland A."/>
            <person name="Goodwin L."/>
            <person name="Hauser L."/>
            <person name="Lajus A."/>
            <person name="Land M.L."/>
            <person name="Lapidus A."/>
            <person name="Lucas S."/>
            <person name="Medigue C."/>
            <person name="Pitluck S."/>
            <person name="Woyke T."/>
            <person name="Zeytun A."/>
            <person name="Stein L.Y."/>
        </authorList>
    </citation>
    <scope>NUCLEOTIDE SEQUENCE [LARGE SCALE GENOMIC DNA]</scope>
    <source>
        <strain evidence="5 6">BG8</strain>
    </source>
</reference>
<evidence type="ECO:0000259" key="3">
    <source>
        <dbReference type="PROSITE" id="PS50122"/>
    </source>
</evidence>
<feature type="region of interest" description="Disordered" evidence="2">
    <location>
        <begin position="1"/>
        <end position="23"/>
    </location>
</feature>
<feature type="compositionally biased region" description="Low complexity" evidence="2">
    <location>
        <begin position="1"/>
        <end position="17"/>
    </location>
</feature>
<dbReference type="Pfam" id="PF01339">
    <property type="entry name" value="CheB_methylest"/>
    <property type="match status" value="1"/>
</dbReference>
<dbReference type="GO" id="GO:0005737">
    <property type="term" value="C:cytoplasm"/>
    <property type="evidence" value="ECO:0007669"/>
    <property type="project" value="InterPro"/>
</dbReference>
<evidence type="ECO:0000256" key="1">
    <source>
        <dbReference type="PROSITE-ProRule" id="PRU00050"/>
    </source>
</evidence>
<feature type="domain" description="CheR-type methyltransferase" evidence="4">
    <location>
        <begin position="231"/>
        <end position="497"/>
    </location>
</feature>
<dbReference type="SMART" id="SM00091">
    <property type="entry name" value="PAS"/>
    <property type="match status" value="2"/>
</dbReference>
<dbReference type="InterPro" id="IPR000673">
    <property type="entry name" value="Sig_transdc_resp-reg_Me-estase"/>
</dbReference>
<dbReference type="Pfam" id="PF03705">
    <property type="entry name" value="CheR_N"/>
    <property type="match status" value="1"/>
</dbReference>
<dbReference type="InterPro" id="IPR035965">
    <property type="entry name" value="PAS-like_dom_sf"/>
</dbReference>
<dbReference type="InterPro" id="IPR035909">
    <property type="entry name" value="CheB_C"/>
</dbReference>
<dbReference type="Gene3D" id="3.30.450.20">
    <property type="entry name" value="PAS domain"/>
    <property type="match status" value="1"/>
</dbReference>
<evidence type="ECO:0000259" key="4">
    <source>
        <dbReference type="PROSITE" id="PS50123"/>
    </source>
</evidence>
<dbReference type="PANTHER" id="PTHR24422:SF27">
    <property type="entry name" value="PROTEIN-GLUTAMATE O-METHYLTRANSFERASE"/>
    <property type="match status" value="1"/>
</dbReference>
<dbReference type="GO" id="GO:0008757">
    <property type="term" value="F:S-adenosylmethionine-dependent methyltransferase activity"/>
    <property type="evidence" value="ECO:0007669"/>
    <property type="project" value="InterPro"/>
</dbReference>
<evidence type="ECO:0000256" key="2">
    <source>
        <dbReference type="SAM" id="MobiDB-lite"/>
    </source>
</evidence>
<dbReference type="Gene3D" id="3.40.50.150">
    <property type="entry name" value="Vaccinia Virus protein VP39"/>
    <property type="match status" value="1"/>
</dbReference>
<dbReference type="PROSITE" id="PS50122">
    <property type="entry name" value="CHEB"/>
    <property type="match status" value="1"/>
</dbReference>
<dbReference type="CDD" id="cd16434">
    <property type="entry name" value="CheB-CheR_fusion"/>
    <property type="match status" value="1"/>
</dbReference>
<feature type="domain" description="CheB-type methylesterase" evidence="3">
    <location>
        <begin position="25"/>
        <end position="206"/>
    </location>
</feature>
<dbReference type="InterPro" id="IPR022642">
    <property type="entry name" value="CheR_C"/>
</dbReference>
<dbReference type="GO" id="GO:0032259">
    <property type="term" value="P:methylation"/>
    <property type="evidence" value="ECO:0007669"/>
    <property type="project" value="UniProtKB-KW"/>
</dbReference>
<evidence type="ECO:0000313" key="6">
    <source>
        <dbReference type="Proteomes" id="UP000005090"/>
    </source>
</evidence>
<dbReference type="PROSITE" id="PS50123">
    <property type="entry name" value="CHER"/>
    <property type="match status" value="1"/>
</dbReference>
<dbReference type="eggNOG" id="COG2201">
    <property type="taxonomic scope" value="Bacteria"/>
</dbReference>
<dbReference type="STRING" id="686340.Metal_0490"/>
<dbReference type="InterPro" id="IPR022641">
    <property type="entry name" value="CheR_N"/>
</dbReference>
<dbReference type="HOGENOM" id="CLU_000892_0_1_6"/>
<feature type="active site" evidence="1">
    <location>
        <position position="34"/>
    </location>
</feature>
<organism evidence="5 6">
    <name type="scientific">Methylomicrobium album BG8</name>
    <dbReference type="NCBI Taxonomy" id="686340"/>
    <lineage>
        <taxon>Bacteria</taxon>
        <taxon>Pseudomonadati</taxon>
        <taxon>Pseudomonadota</taxon>
        <taxon>Gammaproteobacteria</taxon>
        <taxon>Methylococcales</taxon>
        <taxon>Methylococcaceae</taxon>
        <taxon>Methylomicrobium</taxon>
    </lineage>
</organism>
<dbReference type="SUPFAM" id="SSF53335">
    <property type="entry name" value="S-adenosyl-L-methionine-dependent methyltransferases"/>
    <property type="match status" value="1"/>
</dbReference>
<dbReference type="RefSeq" id="WP_005369285.1">
    <property type="nucleotide sequence ID" value="NZ_CM001475.1"/>
</dbReference>
<dbReference type="Proteomes" id="UP000005090">
    <property type="component" value="Chromosome"/>
</dbReference>
<gene>
    <name evidence="5" type="ORF">Metal_0490</name>
</gene>
<sequence length="981" mass="109801">MKKPPSSSNNSSDSPSRPSEDKAVPFKVVGIGASAGGLEAFEEFFQHMPADSGIAFVLVPHLDPSHASLLTEILQRSTRMPVVEVQDQMPVASDEVYVIPPNRDMEIFHGKIQLSVPNVPRGKRLPVDAFLRSLAEDQKENAVGIIFSGTGTDGTLGCRAILGAGGVTYVQEPATARYDGMPSSVIQAGYATRVLPVDKMPDALIAEPGKIRIAGTEKAAAKGEPASRPKTESGMMRILLLLRSITGHDFSLYKESTIGRRIERCMLQNDIKDTDTYIRYLKEKPDEVHTLFKELLINVTSFFRDPEAFATLEETILPQLCKDKPEGAFFRVWVAGCATGEEAYSIAIILREMMDKLQKELKVQIYSTDLDEDAIAIARTGLYPPNIAQDVTPERLRRFFLREDNGYRVKKEIREMIVFAVQNVIKDPPFTKLDLLCCRNLLIYLKPELQDKLIPAFHYALKPDGALFLSPSESIGNHHELFKVLNRKWKLYRAVHSITSARTMMAQGISWGLGAVTKTPEESMKTIRELNIAELTRRILVQFFAPVSVITDHKGDILFIHGETGKYLRPAPGQPSHNIIEMAREGLGMELRTALHIAASERIQILNRQIQVRTNGGFSPINLSVRPIANPDASQNLLLISFEDVAVDLVKPVRKRAAKPGEQGRIEELERELEQLKTSYRASIEEQQASNEELKSANEEMQSTNEELQSTNEELETSKEELQSVNEELVTVNSELQAKIEQLAGMQNDMKNLLDNINVGIIFLDRNLIIRRFTREAVRIYRLVPSDVGRPLNDIKSVINGDDLHHAAQAVLETLIPYERELYIGDNTWMMVRIQPYRTLDNIIDGVVMTFTDITSRKAIVEQDAVVRAESLVNTIRKPLAVLNESFQIMSASQSFYSAFEITPEEVVGHPIDQLNIGFTALPELRKLLENVLRNDQPIDGYGIIADIPGVGQRRIKINASRITGKIAMPQMILLSMEINP</sequence>
<dbReference type="GO" id="GO:0008984">
    <property type="term" value="F:protein-glutamate methylesterase activity"/>
    <property type="evidence" value="ECO:0007669"/>
    <property type="project" value="InterPro"/>
</dbReference>
<evidence type="ECO:0000313" key="5">
    <source>
        <dbReference type="EMBL" id="EIC28341.1"/>
    </source>
</evidence>
<dbReference type="AlphaFoldDB" id="H8GNB2"/>
<dbReference type="SUPFAM" id="SSF47757">
    <property type="entry name" value="Chemotaxis receptor methyltransferase CheR, N-terminal domain"/>
    <property type="match status" value="1"/>
</dbReference>
<dbReference type="Gene3D" id="3.40.50.180">
    <property type="entry name" value="Methylesterase CheB, C-terminal domain"/>
    <property type="match status" value="1"/>
</dbReference>
<dbReference type="InterPro" id="IPR000014">
    <property type="entry name" value="PAS"/>
</dbReference>
<dbReference type="CDD" id="cd02440">
    <property type="entry name" value="AdoMet_MTases"/>
    <property type="match status" value="1"/>
</dbReference>
<dbReference type="SUPFAM" id="SSF52738">
    <property type="entry name" value="Methylesterase CheB, C-terminal domain"/>
    <property type="match status" value="1"/>
</dbReference>
<dbReference type="PANTHER" id="PTHR24422">
    <property type="entry name" value="CHEMOTAXIS PROTEIN METHYLTRANSFERASE"/>
    <property type="match status" value="1"/>
</dbReference>
<dbReference type="InterPro" id="IPR000780">
    <property type="entry name" value="CheR_MeTrfase"/>
</dbReference>